<feature type="compositionally biased region" description="Basic residues" evidence="4">
    <location>
        <begin position="126"/>
        <end position="138"/>
    </location>
</feature>
<feature type="region of interest" description="Disordered" evidence="4">
    <location>
        <begin position="2199"/>
        <end position="2218"/>
    </location>
</feature>
<reference evidence="6 7" key="1">
    <citation type="journal article" date="2018" name="Science">
        <title>The opium poppy genome and morphinan production.</title>
        <authorList>
            <person name="Guo L."/>
            <person name="Winzer T."/>
            <person name="Yang X."/>
            <person name="Li Y."/>
            <person name="Ning Z."/>
            <person name="He Z."/>
            <person name="Teodor R."/>
            <person name="Lu Y."/>
            <person name="Bowser T.A."/>
            <person name="Graham I.A."/>
            <person name="Ye K."/>
        </authorList>
    </citation>
    <scope>NUCLEOTIDE SEQUENCE [LARGE SCALE GENOMIC DNA]</scope>
    <source>
        <strain evidence="7">cv. HN1</strain>
        <tissue evidence="6">Leaves</tissue>
    </source>
</reference>
<dbReference type="EMBL" id="CM010716">
    <property type="protein sequence ID" value="RZC50275.1"/>
    <property type="molecule type" value="Genomic_DNA"/>
</dbReference>
<feature type="coiled-coil region" evidence="3">
    <location>
        <begin position="1288"/>
        <end position="1322"/>
    </location>
</feature>
<evidence type="ECO:0000256" key="1">
    <source>
        <dbReference type="ARBA" id="ARBA00023054"/>
    </source>
</evidence>
<feature type="coiled-coil region" evidence="3">
    <location>
        <begin position="1425"/>
        <end position="1466"/>
    </location>
</feature>
<evidence type="ECO:0000256" key="4">
    <source>
        <dbReference type="SAM" id="MobiDB-lite"/>
    </source>
</evidence>
<feature type="coiled-coil region" evidence="3">
    <location>
        <begin position="430"/>
        <end position="506"/>
    </location>
</feature>
<organism evidence="6 7">
    <name type="scientific">Papaver somniferum</name>
    <name type="common">Opium poppy</name>
    <dbReference type="NCBI Taxonomy" id="3469"/>
    <lineage>
        <taxon>Eukaryota</taxon>
        <taxon>Viridiplantae</taxon>
        <taxon>Streptophyta</taxon>
        <taxon>Embryophyta</taxon>
        <taxon>Tracheophyta</taxon>
        <taxon>Spermatophyta</taxon>
        <taxon>Magnoliopsida</taxon>
        <taxon>Ranunculales</taxon>
        <taxon>Papaveraceae</taxon>
        <taxon>Papaveroideae</taxon>
        <taxon>Papaver</taxon>
    </lineage>
</organism>
<dbReference type="InterPro" id="IPR051861">
    <property type="entry name" value="NET_actin-binding_domain"/>
</dbReference>
<dbReference type="OMA" id="ERSNHMQ"/>
<feature type="compositionally biased region" description="Low complexity" evidence="4">
    <location>
        <begin position="2383"/>
        <end position="2393"/>
    </location>
</feature>
<keyword evidence="7" id="KW-1185">Reference proteome</keyword>
<evidence type="ECO:0000313" key="7">
    <source>
        <dbReference type="Proteomes" id="UP000316621"/>
    </source>
</evidence>
<dbReference type="Proteomes" id="UP000316621">
    <property type="component" value="Chromosome 2"/>
</dbReference>
<feature type="coiled-coil region" evidence="3">
    <location>
        <begin position="1946"/>
        <end position="1973"/>
    </location>
</feature>
<dbReference type="PROSITE" id="PS51774">
    <property type="entry name" value="NAB"/>
    <property type="match status" value="2"/>
</dbReference>
<feature type="coiled-coil region" evidence="3">
    <location>
        <begin position="542"/>
        <end position="604"/>
    </location>
</feature>
<evidence type="ECO:0000313" key="6">
    <source>
        <dbReference type="EMBL" id="RZC50275.1"/>
    </source>
</evidence>
<feature type="coiled-coil region" evidence="3">
    <location>
        <begin position="902"/>
        <end position="971"/>
    </location>
</feature>
<feature type="coiled-coil region" evidence="3">
    <location>
        <begin position="1685"/>
        <end position="1712"/>
    </location>
</feature>
<dbReference type="PANTHER" id="PTHR32258:SF6">
    <property type="entry name" value="PROTEIN NETWORKED 1A"/>
    <property type="match status" value="1"/>
</dbReference>
<evidence type="ECO:0000256" key="3">
    <source>
        <dbReference type="SAM" id="Coils"/>
    </source>
</evidence>
<feature type="region of interest" description="Disordered" evidence="4">
    <location>
        <begin position="2377"/>
        <end position="2396"/>
    </location>
</feature>
<dbReference type="OrthoDB" id="1899848at2759"/>
<feature type="region of interest" description="Disordered" evidence="4">
    <location>
        <begin position="104"/>
        <end position="138"/>
    </location>
</feature>
<feature type="coiled-coil region" evidence="3">
    <location>
        <begin position="1141"/>
        <end position="1248"/>
    </location>
</feature>
<dbReference type="Pfam" id="PF07765">
    <property type="entry name" value="KIP1"/>
    <property type="match status" value="2"/>
</dbReference>
<feature type="coiled-coil region" evidence="3">
    <location>
        <begin position="1032"/>
        <end position="1108"/>
    </location>
</feature>
<comment type="similarity">
    <text evidence="2">Belongs to the NET family.</text>
</comment>
<dbReference type="InterPro" id="IPR011684">
    <property type="entry name" value="NAB"/>
</dbReference>
<dbReference type="GO" id="GO:0051015">
    <property type="term" value="F:actin filament binding"/>
    <property type="evidence" value="ECO:0007669"/>
    <property type="project" value="TreeGrafter"/>
</dbReference>
<name>A0A4Y7IS63_PAPSO</name>
<proteinExistence type="inferred from homology"/>
<dbReference type="Gramene" id="RZC50275">
    <property type="protein sequence ID" value="RZC50275"/>
    <property type="gene ID" value="C5167_018702"/>
</dbReference>
<feature type="compositionally biased region" description="Basic and acidic residues" evidence="4">
    <location>
        <begin position="2050"/>
        <end position="2063"/>
    </location>
</feature>
<dbReference type="GO" id="GO:0005886">
    <property type="term" value="C:plasma membrane"/>
    <property type="evidence" value="ECO:0007669"/>
    <property type="project" value="TreeGrafter"/>
</dbReference>
<feature type="domain" description="NAB" evidence="5">
    <location>
        <begin position="1"/>
        <end position="83"/>
    </location>
</feature>
<gene>
    <name evidence="6" type="ORF">C5167_018702</name>
</gene>
<feature type="domain" description="NAB" evidence="5">
    <location>
        <begin position="119"/>
        <end position="214"/>
    </location>
</feature>
<feature type="coiled-coil region" evidence="3">
    <location>
        <begin position="1562"/>
        <end position="1652"/>
    </location>
</feature>
<dbReference type="PANTHER" id="PTHR32258">
    <property type="entry name" value="PROTEIN NETWORKED 4A"/>
    <property type="match status" value="1"/>
</dbReference>
<protein>
    <recommendedName>
        <fullName evidence="5">NAB domain-containing protein</fullName>
    </recommendedName>
</protein>
<sequence length="2412" mass="273536">MMTLKRKYSWWSPKHSKWLQGNLTDMDAKVTVMANLIKEDANYFSRRTRMYHKKRPELLKLVEESYLAYRALAERYDNAIGALHQARKTTLDVFPYQIPFSVDSSSSPDGLHKEGSGLSPSQSRSAGKKRPGQVKRKYSWWSPKNSKWLQDNLTDMDAKVTVMIKLIKEDSNHFSKRPKMYYIKRSDELLKLVEESYRAYLALGERYDYATWALRQAHKTMLEAFPSQISFNNNSPCSGSPAAEGFILPQPIRAFLYPDGLHKEGSGLSPAQSCSAGIKRLRQGNYLFGSGGGAEEQAKFAKRKVTKDQNTCDKDNDPKVLTEQKVKQRKQNSKTGLSGQNIKTGFMSEDELVGKVDDVVLKLKQLIAKLQSGNKASLQYQKSLEKVSNMKSRELSEQAIKEESEFGTLTHSFSKAGAGVTNCLECLESLSDLETKLSHSQEDAAVLNERASKSETEVQILKKNLTRLEGENEAAILRDKQCLEKISKLETKLSRAEDETRRHIERTKVLDEKNLSCTMSIKKLQDEVLCLKEAEEAGLQNEQVLVERASKAEAEVQILKQDLTRLEGENEAVILGHKQCLEKISNSETQLSHAEDEIRRHIERTKVLDEKNLSCTMLIKNLQDEVLCLKEAKEAGVLNEQVLVERASKAETEVQILKKDLTSLEGENESAILQYKQCLEKISDLETKLSHADDETRRHNERAKILDEENLSCSILIKNLQEEVLLLKEAEESLKEQVELLLGERNAFQQVIYCLKEEINALNVQYHGVVEQVKHVGLKPDSVELSVTSLQQENSEMKELYHEAKEENASLLAKMEQMEKLLQNNAHLEASLSDVNAELEELRRKLMAVEETSKSLHQKESNLVAEKAALVSQVEISTENLTRLAEKNIFLEKSLYDVNAELEESRTKSKNLEESFHSHKNERLGLVTERDTLVAKLESMRERQEGLEKRCTELGEKHVSLENEKEAIRHEATEVQGLLDQEIKMHASVAQSNEILIGNLVAEKAALLSEIEIAAESLASLAEKNIFLEKSLKDVNVELEESKTKSKSLEESFHALKNESLGLVTERDMLVAKLESMREKLEGLKKRCTELGEKHVSLENEKEAIRHEATEVQGLLDQEIKMHAHFSQSNETVIGNLVAEKAALLSQIEIATETLARLAEENIVLENSLNEVNAEFEASKTKSKNLEESFHSLKNERLGLVTERDTLVTLLESMRERLEGTEKRSAELADLEKEKEALLHEVTEVQGLLDQEKKMHASFAQSNEVRIGNLVAEKATLVSQVEIAAESLARLAEKNAFLEKSLDDVNAEFEESKTKSKSLEESFHTLKNERLGLVTERNTLITKLESMRERKEGLEKYSAEVGEKHVYLEKENEALLHEVTEVRGLLDQEKRMHASFVQSNEILIGNLVAEKAGLHSEVEIASESLARLAEKNAFLVKSLDEVNAELEESMTKSKSLEESFHTLKNERLGLVTERDTLITKLESMRERKEGLEKYSAEVGEKHVYLEKENEALLHEVTEVRGLLDQEKRMQASFAESNEILIGNLVAEKATLVSQVEIAAESLARLAEKNAFLEKSLDGVNAELEESSTKSKNLEESFHSLKNERLGLVSERDTLVTMLESMRERLEGLEQCCTELGEKHVDLEKEKEALLHEVTEVQGLLDQEKKMHTSFALSNENLIGNLEDHIHILQEKHRLMENVLEKEEDKAMKAQLEISIWQICVQNIEEMSYSLLVECQKHLEASKSSEKLITDLEQENLHQQLNVDTLSNQVDNLKMGIRQVLKLLKTNVDYACPDKPEEDERLVHHILKKIEDVVCELSQLQDDKQQLLSEKLVLVTVFQQLICELRNSSLLYRDENSKLLEEIKSLRNDYSNLKEETCMLEEESIYLLEETMFLSNLCLVLKSFGAELKSFGAEKVAELKGLGEGLESLEGINDGLEQEIKMIHEGIKMVEAENFNLKAAVEKLEIELNATRNQKDMELRPVEVCNTDLDDEHTAEFVKLKESLCALVGENKEMKSDMTRYAQDMGPLVESIHNLEDLMFSHISSDSADSQEIKDVAKPRHDRSSQLSGDQTLTMSVGIPDLQDLQRRVKAFEKALIEMKRLIQQESMGANNKMSKAVQVEPQEVEHRDGIIEGNELETSSGAKNVIIVKDIPLDQVASSSSYDHRRDLYATSLRRSAPIDEQQLESWGIVEKDCTNHMTVNNNPKGASPVRETGNSDCLQEHNSSTILQEEKEMVIDHLKVPKRVSWAQEEGNTQKVLQRLASYNMQLSNLKGTVQGLRKKVKKIPKSRRTENSEYDKVEGKLQEVGEAITQLLDSNKKLRKNLEETVPVKLNGKSELESKESRNVSVEAQKMCEKIQCLDLEVQKMQIVLMKLDNEHGEGTSSDPARSSSAPARRKRLALRDLLYSDKEKQ</sequence>
<keyword evidence="1 3" id="KW-0175">Coiled coil</keyword>
<feature type="coiled-coil region" evidence="3">
    <location>
        <begin position="2261"/>
        <end position="2323"/>
    </location>
</feature>
<feature type="region of interest" description="Disordered" evidence="4">
    <location>
        <begin position="2049"/>
        <end position="2068"/>
    </location>
</feature>
<evidence type="ECO:0000256" key="2">
    <source>
        <dbReference type="ARBA" id="ARBA00038006"/>
    </source>
</evidence>
<feature type="coiled-coil region" evidence="3">
    <location>
        <begin position="647"/>
        <end position="740"/>
    </location>
</feature>
<feature type="coiled-coil region" evidence="3">
    <location>
        <begin position="787"/>
        <end position="859"/>
    </location>
</feature>
<accession>A0A4Y7IS63</accession>
<evidence type="ECO:0000259" key="5">
    <source>
        <dbReference type="PROSITE" id="PS51774"/>
    </source>
</evidence>